<sequence length="741" mass="82850">MKQENVVQSQDKIFTSARPNPEIESPLIYTGANATNSTTSPVVSGKSRKFRDIICSIIFFITLFVMLGSSFFFKVWKNTDKILLIIRPADQNRRVCGLADQPDFFAADYSRMLVPSQFIKFCNLSKNIYSDKGINCDLETNGSLDPVKVRIFFDIMKGVNIDMSARNVGFTGIGGTICVANNFNCVLNKTTEIYCSPDFETFGKQITGITANTVKQEYTDAEFKQFLTTNSDYKFLSGFCVPVQKFTGTGARDDYELVTPLSSVGVNQCILKINQQIENIPVIGQLVNTIINLVTSLVQSFVYEVKTTYLQIIYGLLCGLGITIIYLICLRFIIKIVVYSTIVLVICAAAFGAYYFITLSIELKTNAQNTIDFFGFVDQNLISKSNIFLTIGIVIAIIGSLILLFCILCFKGIRVGIAVITSSVDCMRRIPIIFFIPIFFVIIFLFHLAWAGGITLLYYLSGSYDARGHMFSFTDIKDIGGVHTPVQNGGTTTVFAIYVFMTIWGSFFIYSCLEYIISFHVAHWYFSDKKRQRGIFGQSILCVTKNMGTLLVTSFITSLVVFARMVLEYVLRRLELSNKLANSKIIKATVHVARCCLKCLQKIVEWINRNVVIFSAISGQGYFKSLGGAMKLTMGSFFTSMSVKFLSCIFLTFAKLLIAVGSGLCTWAIIKYSSPFSELYISGSVLVSVLMFIVSYYTVGIVQLTIDSIYMCYLYEDSFMLSDRENGGHVYAPKALVTLLQ</sequence>
<dbReference type="PANTHER" id="PTHR12385:SF14">
    <property type="entry name" value="CHOLINE TRANSPORTER-LIKE 2"/>
    <property type="match status" value="1"/>
</dbReference>
<keyword evidence="4 7" id="KW-1133">Transmembrane helix</keyword>
<dbReference type="GO" id="GO:0022857">
    <property type="term" value="F:transmembrane transporter activity"/>
    <property type="evidence" value="ECO:0007669"/>
    <property type="project" value="UniProtKB-UniRule"/>
</dbReference>
<comment type="subcellular location">
    <subcellularLocation>
        <location evidence="7">Cell membrane</location>
        <topology evidence="7">Multi-pass membrane protein</topology>
    </subcellularLocation>
    <subcellularLocation>
        <location evidence="1">Membrane</location>
        <topology evidence="1">Multi-pass membrane protein</topology>
    </subcellularLocation>
</comment>
<feature type="transmembrane region" description="Helical" evidence="7">
    <location>
        <begin position="643"/>
        <end position="667"/>
    </location>
</feature>
<feature type="transmembrane region" description="Helical" evidence="7">
    <location>
        <begin position="547"/>
        <end position="567"/>
    </location>
</feature>
<protein>
    <recommendedName>
        <fullName evidence="7">Choline transporter-like protein</fullName>
    </recommendedName>
</protein>
<evidence type="ECO:0000313" key="8">
    <source>
        <dbReference type="EMBL" id="EST41503.1"/>
    </source>
</evidence>
<dbReference type="Proteomes" id="UP000018208">
    <property type="component" value="Unassembled WGS sequence"/>
</dbReference>
<dbReference type="PANTHER" id="PTHR12385">
    <property type="entry name" value="CHOLINE TRANSPORTER-LIKE (SLC FAMILY 44)"/>
    <property type="match status" value="1"/>
</dbReference>
<comment type="similarity">
    <text evidence="2 7">Belongs to the CTL (choline transporter-like) family.</text>
</comment>
<feature type="transmembrane region" description="Helical" evidence="7">
    <location>
        <begin position="53"/>
        <end position="73"/>
    </location>
</feature>
<reference evidence="8 9" key="1">
    <citation type="journal article" date="2014" name="PLoS Genet.">
        <title>The Genome of Spironucleus salmonicida Highlights a Fish Pathogen Adapted to Fluctuating Environments.</title>
        <authorList>
            <person name="Xu F."/>
            <person name="Jerlstrom-Hultqvist J."/>
            <person name="Einarsson E."/>
            <person name="Astvaldsson A."/>
            <person name="Svard S.G."/>
            <person name="Andersson J.O."/>
        </authorList>
    </citation>
    <scope>NUCLEOTIDE SEQUENCE</scope>
    <source>
        <strain evidence="9">ATCC 50377</strain>
    </source>
</reference>
<evidence type="ECO:0000256" key="2">
    <source>
        <dbReference type="ARBA" id="ARBA00007168"/>
    </source>
</evidence>
<reference evidence="9" key="2">
    <citation type="submission" date="2020-12" db="EMBL/GenBank/DDBJ databases">
        <title>New Spironucleus salmonicida genome in near-complete chromosomes.</title>
        <authorList>
            <person name="Xu F."/>
            <person name="Kurt Z."/>
            <person name="Jimenez-Gonzalez A."/>
            <person name="Astvaldsson A."/>
            <person name="Andersson J.O."/>
            <person name="Svard S.G."/>
        </authorList>
    </citation>
    <scope>NUCLEOTIDE SEQUENCE</scope>
    <source>
        <strain evidence="9">ATCC 50377</strain>
    </source>
</reference>
<name>V6LB77_9EUKA</name>
<feature type="transmembrane region" description="Helical" evidence="7">
    <location>
        <begin position="387"/>
        <end position="410"/>
    </location>
</feature>
<accession>V6LB77</accession>
<evidence type="ECO:0000256" key="1">
    <source>
        <dbReference type="ARBA" id="ARBA00004141"/>
    </source>
</evidence>
<gene>
    <name evidence="8" type="ORF">SS50377_19233</name>
    <name evidence="9" type="ORF">SS50377_26660</name>
</gene>
<feature type="transmembrane region" description="Helical" evidence="7">
    <location>
        <begin position="495"/>
        <end position="526"/>
    </location>
</feature>
<dbReference type="Pfam" id="PF04515">
    <property type="entry name" value="Choline_transpo"/>
    <property type="match status" value="1"/>
</dbReference>
<organism evidence="8">
    <name type="scientific">Spironucleus salmonicida</name>
    <dbReference type="NCBI Taxonomy" id="348837"/>
    <lineage>
        <taxon>Eukaryota</taxon>
        <taxon>Metamonada</taxon>
        <taxon>Diplomonadida</taxon>
        <taxon>Hexamitidae</taxon>
        <taxon>Hexamitinae</taxon>
        <taxon>Spironucleus</taxon>
    </lineage>
</organism>
<feature type="transmembrane region" description="Helical" evidence="7">
    <location>
        <begin position="431"/>
        <end position="460"/>
    </location>
</feature>
<keyword evidence="10" id="KW-1185">Reference proteome</keyword>
<comment type="function">
    <text evidence="7">Choline transporter.</text>
</comment>
<feature type="transmembrane region" description="Helical" evidence="7">
    <location>
        <begin position="679"/>
        <end position="699"/>
    </location>
</feature>
<feature type="transmembrane region" description="Helical" evidence="7">
    <location>
        <begin position="309"/>
        <end position="329"/>
    </location>
</feature>
<evidence type="ECO:0000256" key="7">
    <source>
        <dbReference type="RuleBase" id="RU368066"/>
    </source>
</evidence>
<dbReference type="EMBL" id="AUWU02000006">
    <property type="protein sequence ID" value="KAH0572450.1"/>
    <property type="molecule type" value="Genomic_DNA"/>
</dbReference>
<evidence type="ECO:0000313" key="9">
    <source>
        <dbReference type="EMBL" id="KAH0572450.1"/>
    </source>
</evidence>
<keyword evidence="6" id="KW-0325">Glycoprotein</keyword>
<evidence type="ECO:0000313" key="10">
    <source>
        <dbReference type="Proteomes" id="UP000018208"/>
    </source>
</evidence>
<dbReference type="OrthoDB" id="420519at2759"/>
<keyword evidence="5 7" id="KW-0472">Membrane</keyword>
<evidence type="ECO:0000256" key="5">
    <source>
        <dbReference type="ARBA" id="ARBA00023136"/>
    </source>
</evidence>
<evidence type="ECO:0000256" key="4">
    <source>
        <dbReference type="ARBA" id="ARBA00022989"/>
    </source>
</evidence>
<feature type="transmembrane region" description="Helical" evidence="7">
    <location>
        <begin position="336"/>
        <end position="357"/>
    </location>
</feature>
<keyword evidence="3 7" id="KW-0812">Transmembrane</keyword>
<dbReference type="GO" id="GO:0005886">
    <property type="term" value="C:plasma membrane"/>
    <property type="evidence" value="ECO:0007669"/>
    <property type="project" value="UniProtKB-SubCell"/>
</dbReference>
<evidence type="ECO:0000256" key="3">
    <source>
        <dbReference type="ARBA" id="ARBA00022692"/>
    </source>
</evidence>
<dbReference type="AlphaFoldDB" id="V6LB77"/>
<dbReference type="EMBL" id="KI546170">
    <property type="protein sequence ID" value="EST41503.1"/>
    <property type="molecule type" value="Genomic_DNA"/>
</dbReference>
<proteinExistence type="inferred from homology"/>
<evidence type="ECO:0000256" key="6">
    <source>
        <dbReference type="ARBA" id="ARBA00023180"/>
    </source>
</evidence>
<dbReference type="InterPro" id="IPR007603">
    <property type="entry name" value="Choline_transptr-like"/>
</dbReference>
<dbReference type="VEuPathDB" id="GiardiaDB:SS50377_26660"/>